<gene>
    <name evidence="2" type="ORF">PHLCEN_2v497</name>
</gene>
<reference evidence="2 3" key="1">
    <citation type="submission" date="2018-02" db="EMBL/GenBank/DDBJ databases">
        <title>Genome sequence of the basidiomycete white-rot fungus Phlebia centrifuga.</title>
        <authorList>
            <person name="Granchi Z."/>
            <person name="Peng M."/>
            <person name="de Vries R.P."/>
            <person name="Hilden K."/>
            <person name="Makela M.R."/>
            <person name="Grigoriev I."/>
            <person name="Riley R."/>
        </authorList>
    </citation>
    <scope>NUCLEOTIDE SEQUENCE [LARGE SCALE GENOMIC DNA]</scope>
    <source>
        <strain evidence="2 3">FBCC195</strain>
    </source>
</reference>
<evidence type="ECO:0000259" key="1">
    <source>
        <dbReference type="Pfam" id="PF03358"/>
    </source>
</evidence>
<dbReference type="InterPro" id="IPR029039">
    <property type="entry name" value="Flavoprotein-like_sf"/>
</dbReference>
<dbReference type="AlphaFoldDB" id="A0A2R6S5Z9"/>
<name>A0A2R6S5Z9_9APHY</name>
<dbReference type="EMBL" id="MLYV02000033">
    <property type="protein sequence ID" value="PSS37673.1"/>
    <property type="molecule type" value="Genomic_DNA"/>
</dbReference>
<dbReference type="Pfam" id="PF03358">
    <property type="entry name" value="FMN_red"/>
    <property type="match status" value="1"/>
</dbReference>
<dbReference type="InterPro" id="IPR050712">
    <property type="entry name" value="NAD(P)H-dep_reductase"/>
</dbReference>
<protein>
    <recommendedName>
        <fullName evidence="1">NADPH-dependent FMN reductase-like domain-containing protein</fullName>
    </recommendedName>
</protein>
<dbReference type="Proteomes" id="UP000186601">
    <property type="component" value="Unassembled WGS sequence"/>
</dbReference>
<dbReference type="SUPFAM" id="SSF52218">
    <property type="entry name" value="Flavoproteins"/>
    <property type="match status" value="1"/>
</dbReference>
<dbReference type="STRING" id="98765.A0A2R6S5Z9"/>
<dbReference type="GO" id="GO:0016491">
    <property type="term" value="F:oxidoreductase activity"/>
    <property type="evidence" value="ECO:0007669"/>
    <property type="project" value="InterPro"/>
</dbReference>
<dbReference type="GO" id="GO:0005829">
    <property type="term" value="C:cytosol"/>
    <property type="evidence" value="ECO:0007669"/>
    <property type="project" value="TreeGrafter"/>
</dbReference>
<feature type="domain" description="NADPH-dependent FMN reductase-like" evidence="1">
    <location>
        <begin position="5"/>
        <end position="155"/>
    </location>
</feature>
<accession>A0A2R6S5Z9</accession>
<sequence>MAALPRIGLLVGSSRYGGNAAGLATWLSSVLEGRLNSPAKTIDIVTVYPTKEPHPLGPVADGSRLPAQVPDSSSYSSPIIQQWSAFVSSCSAFAVISPEYNGGYPGELKNSLDHLYTEWAGKPVLLITYGSRGGFRCSAQLRGVLTSMKMTVLDDPVGIKMPKDFVAGSERVVPGEGFPEFLSPYEELVGKAADELKDRLLKASESG</sequence>
<evidence type="ECO:0000313" key="3">
    <source>
        <dbReference type="Proteomes" id="UP000186601"/>
    </source>
</evidence>
<dbReference type="InterPro" id="IPR005025">
    <property type="entry name" value="FMN_Rdtase-like_dom"/>
</dbReference>
<organism evidence="2 3">
    <name type="scientific">Hermanssonia centrifuga</name>
    <dbReference type="NCBI Taxonomy" id="98765"/>
    <lineage>
        <taxon>Eukaryota</taxon>
        <taxon>Fungi</taxon>
        <taxon>Dikarya</taxon>
        <taxon>Basidiomycota</taxon>
        <taxon>Agaricomycotina</taxon>
        <taxon>Agaricomycetes</taxon>
        <taxon>Polyporales</taxon>
        <taxon>Meruliaceae</taxon>
        <taxon>Hermanssonia</taxon>
    </lineage>
</organism>
<dbReference type="PANTHER" id="PTHR30543">
    <property type="entry name" value="CHROMATE REDUCTASE"/>
    <property type="match status" value="1"/>
</dbReference>
<comment type="caution">
    <text evidence="2">The sequence shown here is derived from an EMBL/GenBank/DDBJ whole genome shotgun (WGS) entry which is preliminary data.</text>
</comment>
<keyword evidence="3" id="KW-1185">Reference proteome</keyword>
<proteinExistence type="predicted"/>
<dbReference type="OrthoDB" id="68575at2759"/>
<evidence type="ECO:0000313" key="2">
    <source>
        <dbReference type="EMBL" id="PSS37673.1"/>
    </source>
</evidence>
<dbReference type="PANTHER" id="PTHR30543:SF21">
    <property type="entry name" value="NAD(P)H-DEPENDENT FMN REDUCTASE LOT6"/>
    <property type="match status" value="1"/>
</dbReference>
<dbReference type="Gene3D" id="3.40.50.360">
    <property type="match status" value="1"/>
</dbReference>
<dbReference type="GO" id="GO:0010181">
    <property type="term" value="F:FMN binding"/>
    <property type="evidence" value="ECO:0007669"/>
    <property type="project" value="TreeGrafter"/>
</dbReference>